<protein>
    <submittedName>
        <fullName evidence="2">Putative neutral zinc metallopeptidase</fullName>
    </submittedName>
</protein>
<dbReference type="PANTHER" id="PTHR36434:SF1">
    <property type="entry name" value="MEMBRANE PROTEASE YUGP-RELATED"/>
    <property type="match status" value="1"/>
</dbReference>
<reference evidence="3" key="1">
    <citation type="submission" date="2015-07" db="EMBL/GenBank/DDBJ databases">
        <title>Draft genome sequence of the purine-degrading Gottschalkia purinilyticum DSM 1384 (formerly Clostridium purinilyticum).</title>
        <authorList>
            <person name="Poehlein A."/>
            <person name="Schiel-Bengelsdorf B."/>
            <person name="Bengelsdorf F.R."/>
            <person name="Daniel R."/>
            <person name="Duerre P."/>
        </authorList>
    </citation>
    <scope>NUCLEOTIDE SEQUENCE [LARGE SCALE GENOMIC DNA]</scope>
    <source>
        <strain evidence="3">DSM 1384</strain>
    </source>
</reference>
<dbReference type="PATRIC" id="fig|1503.3.peg.2570"/>
<dbReference type="OrthoDB" id="9784298at2"/>
<organism evidence="2 3">
    <name type="scientific">Gottschalkia purinilytica</name>
    <name type="common">Clostridium purinilyticum</name>
    <dbReference type="NCBI Taxonomy" id="1503"/>
    <lineage>
        <taxon>Bacteria</taxon>
        <taxon>Bacillati</taxon>
        <taxon>Bacillota</taxon>
        <taxon>Tissierellia</taxon>
        <taxon>Tissierellales</taxon>
        <taxon>Gottschalkiaceae</taxon>
        <taxon>Gottschalkia</taxon>
    </lineage>
</organism>
<feature type="transmembrane region" description="Helical" evidence="1">
    <location>
        <begin position="139"/>
        <end position="172"/>
    </location>
</feature>
<gene>
    <name evidence="2" type="ORF">CLPU_5c00480</name>
</gene>
<dbReference type="STRING" id="1503.CLPU_5c00480"/>
<dbReference type="Pfam" id="PF04298">
    <property type="entry name" value="Zn_peptidase_2"/>
    <property type="match status" value="1"/>
</dbReference>
<keyword evidence="1" id="KW-1133">Transmembrane helix</keyword>
<feature type="transmembrane region" description="Helical" evidence="1">
    <location>
        <begin position="204"/>
        <end position="224"/>
    </location>
</feature>
<name>A0A0L0WB77_GOTPU</name>
<evidence type="ECO:0000313" key="2">
    <source>
        <dbReference type="EMBL" id="KNF08741.1"/>
    </source>
</evidence>
<feature type="transmembrane region" description="Helical" evidence="1">
    <location>
        <begin position="6"/>
        <end position="30"/>
    </location>
</feature>
<keyword evidence="1" id="KW-0472">Membrane</keyword>
<dbReference type="AlphaFoldDB" id="A0A0L0WB77"/>
<proteinExistence type="predicted"/>
<keyword evidence="3" id="KW-1185">Reference proteome</keyword>
<dbReference type="Proteomes" id="UP000037267">
    <property type="component" value="Unassembled WGS sequence"/>
</dbReference>
<dbReference type="EMBL" id="LGSS01000005">
    <property type="protein sequence ID" value="KNF08741.1"/>
    <property type="molecule type" value="Genomic_DNA"/>
</dbReference>
<keyword evidence="1" id="KW-0812">Transmembrane</keyword>
<dbReference type="PANTHER" id="PTHR36434">
    <property type="entry name" value="MEMBRANE PROTEASE YUGP-RELATED"/>
    <property type="match status" value="1"/>
</dbReference>
<evidence type="ECO:0000256" key="1">
    <source>
        <dbReference type="SAM" id="Phobius"/>
    </source>
</evidence>
<sequence length="234" mass="25595">MSPGFYGIYGGGFNMAFLILMIAIMFSLYAQAKVQGTFNKYLKVRSMSGYTGAEVARKILDRNGLYNIPIEMTPGKLTDHYDPSKRVLRLSQEVYNGTSVASLGVAAHEVGHAIQHSKEYAPLTIRNAIVPVVMFSSRFVWVIIFLGLIIASSPLVKVGIILYAAIVAFQIITLPVEFDASNRAMANLEQGILSPQEIAPTKKVLSAAAMTYVAATLVALAQLFRLISMSNRRD</sequence>
<dbReference type="InterPro" id="IPR007395">
    <property type="entry name" value="Zn_peptidase_2"/>
</dbReference>
<accession>A0A0L0WB77</accession>
<comment type="caution">
    <text evidence="2">The sequence shown here is derived from an EMBL/GenBank/DDBJ whole genome shotgun (WGS) entry which is preliminary data.</text>
</comment>
<evidence type="ECO:0000313" key="3">
    <source>
        <dbReference type="Proteomes" id="UP000037267"/>
    </source>
</evidence>